<reference evidence="3" key="1">
    <citation type="journal article" date="2008" name="Nat. Genet.">
        <title>The Pristionchus pacificus genome provides a unique perspective on nematode lifestyle and parasitism.</title>
        <authorList>
            <person name="Dieterich C."/>
            <person name="Clifton S.W."/>
            <person name="Schuster L.N."/>
            <person name="Chinwalla A."/>
            <person name="Delehaunty K."/>
            <person name="Dinkelacker I."/>
            <person name="Fulton L."/>
            <person name="Fulton R."/>
            <person name="Godfrey J."/>
            <person name="Minx P."/>
            <person name="Mitreva M."/>
            <person name="Roeseler W."/>
            <person name="Tian H."/>
            <person name="Witte H."/>
            <person name="Yang S.P."/>
            <person name="Wilson R.K."/>
            <person name="Sommer R.J."/>
        </authorList>
    </citation>
    <scope>NUCLEOTIDE SEQUENCE [LARGE SCALE GENOMIC DNA]</scope>
    <source>
        <strain evidence="3">PS312</strain>
    </source>
</reference>
<dbReference type="Proteomes" id="UP000005239">
    <property type="component" value="Unassembled WGS sequence"/>
</dbReference>
<name>A0A2A6C7N5_PRIPA</name>
<evidence type="ECO:0000256" key="1">
    <source>
        <dbReference type="SAM" id="MobiDB-lite"/>
    </source>
</evidence>
<accession>A0A2A6C7N5</accession>
<protein>
    <submittedName>
        <fullName evidence="2">Uncharacterized protein</fullName>
    </submittedName>
</protein>
<keyword evidence="3" id="KW-1185">Reference proteome</keyword>
<dbReference type="EnsemblMetazoa" id="PPA43740.1">
    <property type="protein sequence ID" value="PPA43740.1"/>
    <property type="gene ID" value="WBGene00282109"/>
</dbReference>
<accession>A0A8R1Z1L9</accession>
<gene>
    <name evidence="2" type="primary">WBGene00282109</name>
</gene>
<evidence type="ECO:0000313" key="2">
    <source>
        <dbReference type="EnsemblMetazoa" id="PPA43740.1"/>
    </source>
</evidence>
<proteinExistence type="predicted"/>
<reference evidence="2" key="2">
    <citation type="submission" date="2022-06" db="UniProtKB">
        <authorList>
            <consortium name="EnsemblMetazoa"/>
        </authorList>
    </citation>
    <scope>IDENTIFICATION</scope>
    <source>
        <strain evidence="2">PS312</strain>
    </source>
</reference>
<dbReference type="AlphaFoldDB" id="A0A2A6C7N5"/>
<organism evidence="2 3">
    <name type="scientific">Pristionchus pacificus</name>
    <name type="common">Parasitic nematode worm</name>
    <dbReference type="NCBI Taxonomy" id="54126"/>
    <lineage>
        <taxon>Eukaryota</taxon>
        <taxon>Metazoa</taxon>
        <taxon>Ecdysozoa</taxon>
        <taxon>Nematoda</taxon>
        <taxon>Chromadorea</taxon>
        <taxon>Rhabditida</taxon>
        <taxon>Rhabditina</taxon>
        <taxon>Diplogasteromorpha</taxon>
        <taxon>Diplogasteroidea</taxon>
        <taxon>Neodiplogasteridae</taxon>
        <taxon>Pristionchus</taxon>
    </lineage>
</organism>
<evidence type="ECO:0000313" key="3">
    <source>
        <dbReference type="Proteomes" id="UP000005239"/>
    </source>
</evidence>
<feature type="compositionally biased region" description="Basic and acidic residues" evidence="1">
    <location>
        <begin position="7"/>
        <end position="22"/>
    </location>
</feature>
<sequence length="62" mass="7204">MEVCGSGRERAHRYEGKGGGEEEWLRNRTNGRRWELLQDSTAVKNQHFFLNFTSFVCPGPFN</sequence>
<feature type="region of interest" description="Disordered" evidence="1">
    <location>
        <begin position="1"/>
        <end position="22"/>
    </location>
</feature>